<dbReference type="EMBL" id="JACTNZ010000001">
    <property type="protein sequence ID" value="KAG5563801.1"/>
    <property type="molecule type" value="Genomic_DNA"/>
</dbReference>
<dbReference type="GO" id="GO:0006355">
    <property type="term" value="P:regulation of DNA-templated transcription"/>
    <property type="evidence" value="ECO:0007669"/>
    <property type="project" value="InterPro"/>
</dbReference>
<evidence type="ECO:0000313" key="6">
    <source>
        <dbReference type="Proteomes" id="UP000823749"/>
    </source>
</evidence>
<protein>
    <submittedName>
        <fullName evidence="5">Uncharacterized protein</fullName>
    </submittedName>
</protein>
<keyword evidence="4" id="KW-0539">Nucleus</keyword>
<dbReference type="InterPro" id="IPR044549">
    <property type="entry name" value="bHLH_AtIBH1-like"/>
</dbReference>
<proteinExistence type="predicted"/>
<dbReference type="PANTHER" id="PTHR33124:SF9">
    <property type="entry name" value="TRANSCRIPTION FACTOR"/>
    <property type="match status" value="1"/>
</dbReference>
<comment type="subcellular location">
    <subcellularLocation>
        <location evidence="1">Nucleus</location>
    </subcellularLocation>
</comment>
<evidence type="ECO:0000256" key="3">
    <source>
        <dbReference type="ARBA" id="ARBA00023163"/>
    </source>
</evidence>
<dbReference type="GO" id="GO:0000976">
    <property type="term" value="F:transcription cis-regulatory region binding"/>
    <property type="evidence" value="ECO:0007669"/>
    <property type="project" value="UniProtKB-ARBA"/>
</dbReference>
<dbReference type="CDD" id="cd11444">
    <property type="entry name" value="bHLH_AtIBH1_like"/>
    <property type="match status" value="1"/>
</dbReference>
<name>A0AAV6LI40_9ERIC</name>
<evidence type="ECO:0000256" key="4">
    <source>
        <dbReference type="ARBA" id="ARBA00023242"/>
    </source>
</evidence>
<organism evidence="5 6">
    <name type="scientific">Rhododendron griersonianum</name>
    <dbReference type="NCBI Taxonomy" id="479676"/>
    <lineage>
        <taxon>Eukaryota</taxon>
        <taxon>Viridiplantae</taxon>
        <taxon>Streptophyta</taxon>
        <taxon>Embryophyta</taxon>
        <taxon>Tracheophyta</taxon>
        <taxon>Spermatophyta</taxon>
        <taxon>Magnoliopsida</taxon>
        <taxon>eudicotyledons</taxon>
        <taxon>Gunneridae</taxon>
        <taxon>Pentapetalae</taxon>
        <taxon>asterids</taxon>
        <taxon>Ericales</taxon>
        <taxon>Ericaceae</taxon>
        <taxon>Ericoideae</taxon>
        <taxon>Rhodoreae</taxon>
        <taxon>Rhododendron</taxon>
    </lineage>
</organism>
<evidence type="ECO:0000256" key="2">
    <source>
        <dbReference type="ARBA" id="ARBA00023015"/>
    </source>
</evidence>
<comment type="caution">
    <text evidence="5">The sequence shown here is derived from an EMBL/GenBank/DDBJ whole genome shotgun (WGS) entry which is preliminary data.</text>
</comment>
<dbReference type="InterPro" id="IPR036638">
    <property type="entry name" value="HLH_DNA-bd_sf"/>
</dbReference>
<dbReference type="SUPFAM" id="SSF47459">
    <property type="entry name" value="HLH, helix-loop-helix DNA-binding domain"/>
    <property type="match status" value="1"/>
</dbReference>
<sequence length="94" mass="10570">MGSNSAPTRGGRKRKMRLTMIRSRKAMEKKLKQLKRLIPGGNQVENAETLFQKTANYIFLLEWQVSALRTISSLYGVLGSNSEDSSADHSKDLK</sequence>
<dbReference type="GO" id="GO:0005634">
    <property type="term" value="C:nucleus"/>
    <property type="evidence" value="ECO:0007669"/>
    <property type="project" value="UniProtKB-SubCell"/>
</dbReference>
<dbReference type="AlphaFoldDB" id="A0AAV6LI40"/>
<dbReference type="InterPro" id="IPR044660">
    <property type="entry name" value="IBH1-like"/>
</dbReference>
<dbReference type="Proteomes" id="UP000823749">
    <property type="component" value="Chromosome 1"/>
</dbReference>
<keyword evidence="6" id="KW-1185">Reference proteome</keyword>
<evidence type="ECO:0000313" key="5">
    <source>
        <dbReference type="EMBL" id="KAG5563801.1"/>
    </source>
</evidence>
<dbReference type="GO" id="GO:0046983">
    <property type="term" value="F:protein dimerization activity"/>
    <property type="evidence" value="ECO:0007669"/>
    <property type="project" value="InterPro"/>
</dbReference>
<keyword evidence="2" id="KW-0805">Transcription regulation</keyword>
<reference evidence="5" key="1">
    <citation type="submission" date="2020-08" db="EMBL/GenBank/DDBJ databases">
        <title>Plant Genome Project.</title>
        <authorList>
            <person name="Zhang R.-G."/>
        </authorList>
    </citation>
    <scope>NUCLEOTIDE SEQUENCE</scope>
    <source>
        <strain evidence="5">WSP0</strain>
        <tissue evidence="5">Leaf</tissue>
    </source>
</reference>
<keyword evidence="3" id="KW-0804">Transcription</keyword>
<evidence type="ECO:0000256" key="1">
    <source>
        <dbReference type="ARBA" id="ARBA00004123"/>
    </source>
</evidence>
<gene>
    <name evidence="5" type="ORF">RHGRI_000111</name>
</gene>
<dbReference type="PANTHER" id="PTHR33124">
    <property type="entry name" value="TRANSCRIPTION FACTOR IBH1-LIKE 1"/>
    <property type="match status" value="1"/>
</dbReference>
<accession>A0AAV6LI40</accession>